<gene>
    <name evidence="7" type="ORF">As57867_004535</name>
</gene>
<evidence type="ECO:0000256" key="2">
    <source>
        <dbReference type="ARBA" id="ARBA00022840"/>
    </source>
</evidence>
<dbReference type="SMART" id="SM00220">
    <property type="entry name" value="S_TKc"/>
    <property type="match status" value="1"/>
</dbReference>
<reference evidence="7" key="1">
    <citation type="submission" date="2019-06" db="EMBL/GenBank/DDBJ databases">
        <title>Genomics analysis of Aphanomyces spp. identifies a new class of oomycete effector associated with host adaptation.</title>
        <authorList>
            <person name="Gaulin E."/>
        </authorList>
    </citation>
    <scope>NUCLEOTIDE SEQUENCE</scope>
    <source>
        <strain evidence="7">CBS 578.67</strain>
    </source>
</reference>
<feature type="compositionally biased region" description="Low complexity" evidence="4">
    <location>
        <begin position="311"/>
        <end position="330"/>
    </location>
</feature>
<feature type="non-terminal residue" evidence="7">
    <location>
        <position position="607"/>
    </location>
</feature>
<feature type="binding site" evidence="3">
    <location>
        <position position="463"/>
    </location>
    <ligand>
        <name>ATP</name>
        <dbReference type="ChEBI" id="CHEBI:30616"/>
    </ligand>
</feature>
<dbReference type="SUPFAM" id="SSF56112">
    <property type="entry name" value="Protein kinase-like (PK-like)"/>
    <property type="match status" value="1"/>
</dbReference>
<dbReference type="InterPro" id="IPR051681">
    <property type="entry name" value="Ser/Thr_Kinases-Pseudokinases"/>
</dbReference>
<dbReference type="PROSITE" id="PS00107">
    <property type="entry name" value="PROTEIN_KINASE_ATP"/>
    <property type="match status" value="1"/>
</dbReference>
<dbReference type="InterPro" id="IPR008271">
    <property type="entry name" value="Ser/Thr_kinase_AS"/>
</dbReference>
<keyword evidence="2 3" id="KW-0067">ATP-binding</keyword>
<feature type="region of interest" description="Disordered" evidence="4">
    <location>
        <begin position="311"/>
        <end position="361"/>
    </location>
</feature>
<evidence type="ECO:0000256" key="1">
    <source>
        <dbReference type="ARBA" id="ARBA00022741"/>
    </source>
</evidence>
<keyword evidence="5" id="KW-0732">Signal</keyword>
<dbReference type="InterPro" id="IPR000719">
    <property type="entry name" value="Prot_kinase_dom"/>
</dbReference>
<evidence type="ECO:0000256" key="5">
    <source>
        <dbReference type="SAM" id="SignalP"/>
    </source>
</evidence>
<proteinExistence type="predicted"/>
<dbReference type="PANTHER" id="PTHR44329">
    <property type="entry name" value="SERINE/THREONINE-PROTEIN KINASE TNNI3K-RELATED"/>
    <property type="match status" value="1"/>
</dbReference>
<evidence type="ECO:0000256" key="3">
    <source>
        <dbReference type="PROSITE-ProRule" id="PRU10141"/>
    </source>
</evidence>
<accession>A0A6A4ZSK0</accession>
<feature type="domain" description="Protein kinase" evidence="6">
    <location>
        <begin position="436"/>
        <end position="607"/>
    </location>
</feature>
<name>A0A6A4ZSK0_9STRA</name>
<feature type="chain" id="PRO_5025359076" description="Protein kinase domain-containing protein" evidence="5">
    <location>
        <begin position="20"/>
        <end position="607"/>
    </location>
</feature>
<evidence type="ECO:0000313" key="7">
    <source>
        <dbReference type="EMBL" id="KAF0713047.1"/>
    </source>
</evidence>
<dbReference type="AlphaFoldDB" id="A0A6A4ZSK0"/>
<dbReference type="GO" id="GO:0004674">
    <property type="term" value="F:protein serine/threonine kinase activity"/>
    <property type="evidence" value="ECO:0007669"/>
    <property type="project" value="TreeGrafter"/>
</dbReference>
<keyword evidence="1 3" id="KW-0547">Nucleotide-binding</keyword>
<dbReference type="InterPro" id="IPR011009">
    <property type="entry name" value="Kinase-like_dom_sf"/>
</dbReference>
<dbReference type="InterPro" id="IPR017441">
    <property type="entry name" value="Protein_kinase_ATP_BS"/>
</dbReference>
<evidence type="ECO:0000256" key="4">
    <source>
        <dbReference type="SAM" id="MobiDB-lite"/>
    </source>
</evidence>
<dbReference type="PROSITE" id="PS50011">
    <property type="entry name" value="PROTEIN_KINASE_DOM"/>
    <property type="match status" value="1"/>
</dbReference>
<protein>
    <recommendedName>
        <fullName evidence="6">Protein kinase domain-containing protein</fullName>
    </recommendedName>
</protein>
<dbReference type="PROSITE" id="PS00108">
    <property type="entry name" value="PROTEIN_KINASE_ST"/>
    <property type="match status" value="1"/>
</dbReference>
<dbReference type="EMBL" id="VJMH01001134">
    <property type="protein sequence ID" value="KAF0713047.1"/>
    <property type="molecule type" value="Genomic_DNA"/>
</dbReference>
<dbReference type="GO" id="GO:0005524">
    <property type="term" value="F:ATP binding"/>
    <property type="evidence" value="ECO:0007669"/>
    <property type="project" value="UniProtKB-UniRule"/>
</dbReference>
<sequence length="607" mass="66453">MSWSVVAATAALLATLASAGAPGCRYFSLPTGVTGIQVCDKALCGTTGVCVVDKVCVLKPANSPWQAVGSYVHCRNKQVTLSPPSLSVGTSSVDMSRQCSSDPTIIALRQMTVDWTSTVWPSALDRLCVDLDPTCMTRLVLSNVMIPATPINLPPSVTYMYVDIDLNIESNCFDDIDVESPSMTELTQFNTPLQSLYDSPSILSKWFHCHDRDLVKNPKLRKFANLYANTTINILNITITSWVMDSATYKKFNSLWGGRYGCYGGGYDCYNSTIESDPTECTKLVWYDNKTYTNAVFTVCVVANSGTTPATTSALTTATTRTTQPASTASNSETDQQISTASTNIPSTTSPATNSPEPTGTGISTGAVVGITAARLAVIGLVLWLCCVRQKLQHTPGMTPMLLPNETNERVVTNAIHWVVGHARSQVLCRIQDKDIQLDHVIGSGAFADVWTGTYEGELVAIKQLQAKKVTMHQLQSFVDEIHLMSTFNSPYIVQFIGAAWKQPKDMKCVMELMDGGDLRDYLAKHNPKTFPWSEKMVHIQRIAEALVYLHSLSVIHRDLKSRNVLLDSTKGTKLTDFGVSKEDMEATMTMGVGTFRWMAPEVIKSH</sequence>
<dbReference type="Gene3D" id="1.10.510.10">
    <property type="entry name" value="Transferase(Phosphotransferase) domain 1"/>
    <property type="match status" value="1"/>
</dbReference>
<feature type="compositionally biased region" description="Polar residues" evidence="4">
    <location>
        <begin position="331"/>
        <end position="361"/>
    </location>
</feature>
<feature type="signal peptide" evidence="5">
    <location>
        <begin position="1"/>
        <end position="19"/>
    </location>
</feature>
<organism evidence="7">
    <name type="scientific">Aphanomyces stellatus</name>
    <dbReference type="NCBI Taxonomy" id="120398"/>
    <lineage>
        <taxon>Eukaryota</taxon>
        <taxon>Sar</taxon>
        <taxon>Stramenopiles</taxon>
        <taxon>Oomycota</taxon>
        <taxon>Saprolegniomycetes</taxon>
        <taxon>Saprolegniales</taxon>
        <taxon>Verrucalvaceae</taxon>
        <taxon>Aphanomyces</taxon>
    </lineage>
</organism>
<comment type="caution">
    <text evidence="7">The sequence shown here is derived from an EMBL/GenBank/DDBJ whole genome shotgun (WGS) entry which is preliminary data.</text>
</comment>
<dbReference type="PANTHER" id="PTHR44329:SF214">
    <property type="entry name" value="PROTEIN KINASE DOMAIN-CONTAINING PROTEIN"/>
    <property type="match status" value="1"/>
</dbReference>
<evidence type="ECO:0000259" key="6">
    <source>
        <dbReference type="PROSITE" id="PS50011"/>
    </source>
</evidence>
<dbReference type="Pfam" id="PF00069">
    <property type="entry name" value="Pkinase"/>
    <property type="match status" value="1"/>
</dbReference>